<evidence type="ECO:0000313" key="5">
    <source>
        <dbReference type="EMBL" id="MBS7232189.1"/>
    </source>
</evidence>
<keyword evidence="2" id="KW-0418">Kinase</keyword>
<organism evidence="5 6">
    <name type="scientific">Flavobacterium psychroterrae</name>
    <dbReference type="NCBI Taxonomy" id="2133767"/>
    <lineage>
        <taxon>Bacteria</taxon>
        <taxon>Pseudomonadati</taxon>
        <taxon>Bacteroidota</taxon>
        <taxon>Flavobacteriia</taxon>
        <taxon>Flavobacteriales</taxon>
        <taxon>Flavobacteriaceae</taxon>
        <taxon>Flavobacterium</taxon>
    </lineage>
</organism>
<evidence type="ECO:0000256" key="3">
    <source>
        <dbReference type="ARBA" id="ARBA00023012"/>
    </source>
</evidence>
<dbReference type="Proteomes" id="UP000722625">
    <property type="component" value="Unassembled WGS sequence"/>
</dbReference>
<dbReference type="EMBL" id="JAGYVZ010000013">
    <property type="protein sequence ID" value="MBS7232189.1"/>
    <property type="molecule type" value="Genomic_DNA"/>
</dbReference>
<evidence type="ECO:0000259" key="4">
    <source>
        <dbReference type="Pfam" id="PF02518"/>
    </source>
</evidence>
<evidence type="ECO:0000256" key="2">
    <source>
        <dbReference type="ARBA" id="ARBA00022777"/>
    </source>
</evidence>
<gene>
    <name evidence="5" type="ORF">KHA90_14255</name>
</gene>
<proteinExistence type="predicted"/>
<dbReference type="InterPro" id="IPR036890">
    <property type="entry name" value="HATPase_C_sf"/>
</dbReference>
<keyword evidence="6" id="KW-1185">Reference proteome</keyword>
<dbReference type="InterPro" id="IPR003594">
    <property type="entry name" value="HATPase_dom"/>
</dbReference>
<comment type="caution">
    <text evidence="5">The sequence shown here is derived from an EMBL/GenBank/DDBJ whole genome shotgun (WGS) entry which is preliminary data.</text>
</comment>
<keyword evidence="3" id="KW-0902">Two-component regulatory system</keyword>
<reference evidence="5 6" key="1">
    <citation type="journal article" date="2018" name="Int. J. Syst. Evol. Microbiol.">
        <title>Flavobacterium chryseum sp. nov. and Flavobacterium psychroterrae sp. nov., novel environmental bacteria isolated from Antarctica.</title>
        <authorList>
            <person name="Kralova S."/>
            <person name="Svec P."/>
            <person name="Busse H.J."/>
            <person name="Stankova E."/>
            <person name="Vaczi P."/>
            <person name="Sedlacek I."/>
        </authorList>
    </citation>
    <scope>NUCLEOTIDE SEQUENCE [LARGE SCALE GENOMIC DNA]</scope>
    <source>
        <strain evidence="5 6">CCM 8827</strain>
    </source>
</reference>
<keyword evidence="1" id="KW-0808">Transferase</keyword>
<dbReference type="PANTHER" id="PTHR24421:SF60">
    <property type="entry name" value="SENSOR HISTIDINE KINASE COMP"/>
    <property type="match status" value="1"/>
</dbReference>
<dbReference type="Gene3D" id="3.30.565.10">
    <property type="entry name" value="Histidine kinase-like ATPase, C-terminal domain"/>
    <property type="match status" value="1"/>
</dbReference>
<protein>
    <recommendedName>
        <fullName evidence="4">Histidine kinase/HSP90-like ATPase domain-containing protein</fullName>
    </recommendedName>
</protein>
<dbReference type="InterPro" id="IPR050482">
    <property type="entry name" value="Sensor_HK_TwoCompSys"/>
</dbReference>
<evidence type="ECO:0000256" key="1">
    <source>
        <dbReference type="ARBA" id="ARBA00022679"/>
    </source>
</evidence>
<sequence>MYFHLKSKSRKQKDAAIFDSEIRISKKLSDELTHDIYQTLTFAKNSDLEKDDNKENLLSNLDLIYSKTRTISKENSPVIIDKNYPAALKEMISGFQTSEINFILNGFDSILCTKIDKNKKITIYRVLHELLLNMKKHSNASLVVINFSTANNYIFINYMDNGKGIHIDDLSFKNGLKNVENRILNIKGEININSRSDMGFKVFIKLIL</sequence>
<evidence type="ECO:0000313" key="6">
    <source>
        <dbReference type="Proteomes" id="UP000722625"/>
    </source>
</evidence>
<accession>A0ABS5PD30</accession>
<dbReference type="Pfam" id="PF02518">
    <property type="entry name" value="HATPase_c"/>
    <property type="match status" value="1"/>
</dbReference>
<dbReference type="PANTHER" id="PTHR24421">
    <property type="entry name" value="NITRATE/NITRITE SENSOR PROTEIN NARX-RELATED"/>
    <property type="match status" value="1"/>
</dbReference>
<dbReference type="RefSeq" id="WP_213301464.1">
    <property type="nucleotide sequence ID" value="NZ_JAGYVZ010000013.1"/>
</dbReference>
<dbReference type="SUPFAM" id="SSF55874">
    <property type="entry name" value="ATPase domain of HSP90 chaperone/DNA topoisomerase II/histidine kinase"/>
    <property type="match status" value="1"/>
</dbReference>
<name>A0ABS5PD30_9FLAO</name>
<feature type="domain" description="Histidine kinase/HSP90-like ATPase" evidence="4">
    <location>
        <begin position="120"/>
        <end position="206"/>
    </location>
</feature>